<dbReference type="Gene3D" id="2.60.40.420">
    <property type="entry name" value="Cupredoxins - blue copper proteins"/>
    <property type="match status" value="1"/>
</dbReference>
<dbReference type="OrthoDB" id="9781261at2"/>
<accession>Q2W542</accession>
<dbReference type="InterPro" id="IPR002429">
    <property type="entry name" value="CcO_II-like_C"/>
</dbReference>
<dbReference type="Proteomes" id="UP000007058">
    <property type="component" value="Chromosome"/>
</dbReference>
<dbReference type="AlphaFoldDB" id="Q2W542"/>
<dbReference type="SUPFAM" id="SSF49503">
    <property type="entry name" value="Cupredoxins"/>
    <property type="match status" value="1"/>
</dbReference>
<gene>
    <name evidence="2" type="ordered locus">amb2229</name>
</gene>
<proteinExistence type="predicted"/>
<name>Q2W542_PARM1</name>
<reference evidence="2 3" key="1">
    <citation type="journal article" date="2005" name="DNA Res.">
        <title>Complete genome sequence of the facultative anaerobic magnetotactic bacterium Magnetospirillum sp. strain AMB-1.</title>
        <authorList>
            <person name="Matsunaga T."/>
            <person name="Okamura Y."/>
            <person name="Fukuda Y."/>
            <person name="Wahyudi A.T."/>
            <person name="Murase Y."/>
            <person name="Takeyama H."/>
        </authorList>
    </citation>
    <scope>NUCLEOTIDE SEQUENCE [LARGE SCALE GENOMIC DNA]</scope>
    <source>
        <strain evidence="3">ATCC 700264 / AMB-1</strain>
    </source>
</reference>
<dbReference type="GO" id="GO:0004129">
    <property type="term" value="F:cytochrome-c oxidase activity"/>
    <property type="evidence" value="ECO:0007669"/>
    <property type="project" value="InterPro"/>
</dbReference>
<organism evidence="2 3">
    <name type="scientific">Paramagnetospirillum magneticum (strain ATCC 700264 / AMB-1)</name>
    <name type="common">Magnetospirillum magneticum</name>
    <dbReference type="NCBI Taxonomy" id="342108"/>
    <lineage>
        <taxon>Bacteria</taxon>
        <taxon>Pseudomonadati</taxon>
        <taxon>Pseudomonadota</taxon>
        <taxon>Alphaproteobacteria</taxon>
        <taxon>Rhodospirillales</taxon>
        <taxon>Magnetospirillaceae</taxon>
        <taxon>Paramagnetospirillum</taxon>
    </lineage>
</organism>
<dbReference type="STRING" id="342108.amb2229"/>
<dbReference type="EMBL" id="AP007255">
    <property type="protein sequence ID" value="BAE51033.1"/>
    <property type="molecule type" value="Genomic_DNA"/>
</dbReference>
<dbReference type="GO" id="GO:0005507">
    <property type="term" value="F:copper ion binding"/>
    <property type="evidence" value="ECO:0007669"/>
    <property type="project" value="InterPro"/>
</dbReference>
<evidence type="ECO:0000313" key="2">
    <source>
        <dbReference type="EMBL" id="BAE51033.1"/>
    </source>
</evidence>
<dbReference type="HOGENOM" id="CLU_1862765_0_0_5"/>
<feature type="domain" description="Cytochrome oxidase subunit II copper A binding" evidence="1">
    <location>
        <begin position="68"/>
        <end position="161"/>
    </location>
</feature>
<keyword evidence="3" id="KW-1185">Reference proteome</keyword>
<dbReference type="KEGG" id="mag:amb2229"/>
<dbReference type="PROSITE" id="PS50857">
    <property type="entry name" value="COX2_CUA"/>
    <property type="match status" value="1"/>
</dbReference>
<evidence type="ECO:0000313" key="3">
    <source>
        <dbReference type="Proteomes" id="UP000007058"/>
    </source>
</evidence>
<dbReference type="RefSeq" id="WP_011384627.1">
    <property type="nucleotide sequence ID" value="NC_007626.1"/>
</dbReference>
<dbReference type="InterPro" id="IPR008972">
    <property type="entry name" value="Cupredoxin"/>
</dbReference>
<evidence type="ECO:0000259" key="1">
    <source>
        <dbReference type="PROSITE" id="PS50857"/>
    </source>
</evidence>
<protein>
    <submittedName>
        <fullName evidence="2">Heme/copper-type cytochrome/quinol oxidase</fullName>
    </submittedName>
</protein>
<dbReference type="GO" id="GO:0016020">
    <property type="term" value="C:membrane"/>
    <property type="evidence" value="ECO:0007669"/>
    <property type="project" value="InterPro"/>
</dbReference>
<sequence length="161" mass="17021">MLKGFAPIALLAATLLLALGWLMGRTGGLDILPAESYRAEVAEFHGRHLALLAAHGTGQSIDGIPVVHPPAGSDIPMLVKRWEFSPALELEPGKTYRLHLLAEDTVHSAAIGEAEVLLNPGVARVVTLTAPSSGRVRIQCAEYCGLGHTKMIGSIEVMAGR</sequence>